<keyword evidence="5" id="KW-1185">Reference proteome</keyword>
<dbReference type="GO" id="GO:0005739">
    <property type="term" value="C:mitochondrion"/>
    <property type="evidence" value="ECO:0007669"/>
    <property type="project" value="UniProtKB-SubCell"/>
</dbReference>
<dbReference type="AlphaFoldDB" id="A0A834Y3T3"/>
<gene>
    <name evidence="4" type="ORF">HCN44_005519</name>
</gene>
<evidence type="ECO:0000313" key="4">
    <source>
        <dbReference type="EMBL" id="KAF7997242.1"/>
    </source>
</evidence>
<keyword evidence="2" id="KW-1015">Disulfide bond</keyword>
<evidence type="ECO:0000256" key="3">
    <source>
        <dbReference type="RuleBase" id="RU364104"/>
    </source>
</evidence>
<dbReference type="Pfam" id="PF08583">
    <property type="entry name" value="Cmc1"/>
    <property type="match status" value="1"/>
</dbReference>
<accession>A0A834Y3T3</accession>
<comment type="caution">
    <text evidence="4">The sequence shown here is derived from an EMBL/GenBank/DDBJ whole genome shotgun (WGS) entry which is preliminary data.</text>
</comment>
<protein>
    <recommendedName>
        <fullName evidence="3">COX assembly mitochondrial protein</fullName>
    </recommendedName>
</protein>
<name>A0A834Y3T3_APHGI</name>
<reference evidence="4 5" key="1">
    <citation type="submission" date="2020-08" db="EMBL/GenBank/DDBJ databases">
        <title>Aphidius gifuensis genome sequencing and assembly.</title>
        <authorList>
            <person name="Du Z."/>
        </authorList>
    </citation>
    <scope>NUCLEOTIDE SEQUENCE [LARGE SCALE GENOMIC DNA]</scope>
    <source>
        <strain evidence="4">YNYX2018</strain>
        <tissue evidence="4">Adults</tissue>
    </source>
</reference>
<comment type="subcellular location">
    <subcellularLocation>
        <location evidence="3">Mitochondrion</location>
    </subcellularLocation>
</comment>
<proteinExistence type="inferred from homology"/>
<dbReference type="Proteomes" id="UP000639338">
    <property type="component" value="Unassembled WGS sequence"/>
</dbReference>
<dbReference type="OrthoDB" id="6224010at2759"/>
<sequence>MSDEKPQESPNPKIVRKLIHSVLPQNIGGGPHGLGDPEDQTLRKLERDVLIPKKIRERTSREKCVEQAKAFSECGKAAGFLVVHKCKLENKALWDCAAYWWKDKEFVDECTKEYLAERSEYRRTGVGVKDQQQRFRSGINY</sequence>
<dbReference type="EMBL" id="JACMRX010000001">
    <property type="protein sequence ID" value="KAF7997242.1"/>
    <property type="molecule type" value="Genomic_DNA"/>
</dbReference>
<dbReference type="InterPro" id="IPR013892">
    <property type="entry name" value="Cyt_c_biogenesis_Cmc1-like"/>
</dbReference>
<evidence type="ECO:0000313" key="5">
    <source>
        <dbReference type="Proteomes" id="UP000639338"/>
    </source>
</evidence>
<organism evidence="4 5">
    <name type="scientific">Aphidius gifuensis</name>
    <name type="common">Parasitoid wasp</name>
    <dbReference type="NCBI Taxonomy" id="684658"/>
    <lineage>
        <taxon>Eukaryota</taxon>
        <taxon>Metazoa</taxon>
        <taxon>Ecdysozoa</taxon>
        <taxon>Arthropoda</taxon>
        <taxon>Hexapoda</taxon>
        <taxon>Insecta</taxon>
        <taxon>Pterygota</taxon>
        <taxon>Neoptera</taxon>
        <taxon>Endopterygota</taxon>
        <taxon>Hymenoptera</taxon>
        <taxon>Apocrita</taxon>
        <taxon>Ichneumonoidea</taxon>
        <taxon>Braconidae</taxon>
        <taxon>Aphidiinae</taxon>
        <taxon>Aphidius</taxon>
    </lineage>
</organism>
<comment type="similarity">
    <text evidence="1 3">Belongs to the CMC family.</text>
</comment>
<keyword evidence="3" id="KW-0496">Mitochondrion</keyword>
<evidence type="ECO:0000256" key="2">
    <source>
        <dbReference type="ARBA" id="ARBA00023157"/>
    </source>
</evidence>
<evidence type="ECO:0000256" key="1">
    <source>
        <dbReference type="ARBA" id="ARBA00007347"/>
    </source>
</evidence>